<feature type="domain" description="Reverse transcriptase Ty1/copia-type" evidence="1">
    <location>
        <begin position="206"/>
        <end position="310"/>
    </location>
</feature>
<name>A0A699KI90_TANCI</name>
<reference evidence="3" key="1">
    <citation type="journal article" date="2019" name="Sci. Rep.">
        <title>Draft genome of Tanacetum cinerariifolium, the natural source of mosquito coil.</title>
        <authorList>
            <person name="Yamashiro T."/>
            <person name="Shiraishi A."/>
            <person name="Satake H."/>
            <person name="Nakayama K."/>
        </authorList>
    </citation>
    <scope>NUCLEOTIDE SEQUENCE</scope>
</reference>
<protein>
    <submittedName>
        <fullName evidence="3">Putative ribonuclease H-like domain-containing protein</fullName>
    </submittedName>
</protein>
<dbReference type="InterPro" id="IPR013103">
    <property type="entry name" value="RVT_2"/>
</dbReference>
<sequence>MFATMNCDFLKTKYFYSPQHSGQEEEQCDTLSWLGYTSKESCLNHNTTSAGAQEQSSLNISATEDTIPNLISEVSNSQPSDSLDEILENIHETVGVQEHEEPTLTENNDMDVEMDALMRNGTWDKCILPHWKKHVGCRWIFTIRYKPDGTVERYKSRLVAKGYIQTYGIDYSETFSPVAKIDTIRVLFSITANQGPAWILSAFQEFFKLKKSLYGLKQSPRAWFGRFTLAMKKYGYKQSNSYHTLFLRHRGDRVTCLIIYVDDMIITGNDESKIKKLKEGLCAEFKMKDLGNLSYFLGIEVMISPQGIFIC</sequence>
<comment type="caution">
    <text evidence="3">The sequence shown here is derived from an EMBL/GenBank/DDBJ whole genome shotgun (WGS) entry which is preliminary data.</text>
</comment>
<dbReference type="AlphaFoldDB" id="A0A699KI90"/>
<dbReference type="InterPro" id="IPR043502">
    <property type="entry name" value="DNA/RNA_pol_sf"/>
</dbReference>
<dbReference type="EMBL" id="BKCJ010477517">
    <property type="protein sequence ID" value="GFA73257.1"/>
    <property type="molecule type" value="Genomic_DNA"/>
</dbReference>
<dbReference type="Pfam" id="PF07727">
    <property type="entry name" value="RVT_2"/>
    <property type="match status" value="2"/>
</dbReference>
<proteinExistence type="predicted"/>
<evidence type="ECO:0000313" key="3">
    <source>
        <dbReference type="EMBL" id="GFA91440.1"/>
    </source>
</evidence>
<dbReference type="PANTHER" id="PTHR43383:SF2">
    <property type="entry name" value="AMIDOHYDROLASE 2 FAMILY PROTEIN"/>
    <property type="match status" value="1"/>
</dbReference>
<dbReference type="EMBL" id="BKCJ010513205">
    <property type="protein sequence ID" value="GFA91440.1"/>
    <property type="molecule type" value="Genomic_DNA"/>
</dbReference>
<evidence type="ECO:0000259" key="1">
    <source>
        <dbReference type="Pfam" id="PF07727"/>
    </source>
</evidence>
<evidence type="ECO:0000313" key="2">
    <source>
        <dbReference type="EMBL" id="GFA73257.1"/>
    </source>
</evidence>
<dbReference type="SUPFAM" id="SSF56672">
    <property type="entry name" value="DNA/RNA polymerases"/>
    <property type="match status" value="1"/>
</dbReference>
<gene>
    <name evidence="2" type="ORF">Tci_645229</name>
    <name evidence="3" type="ORF">Tci_663412</name>
</gene>
<accession>A0A699KI90</accession>
<dbReference type="PANTHER" id="PTHR43383">
    <property type="entry name" value="NODULIN 6"/>
    <property type="match status" value="1"/>
</dbReference>
<feature type="domain" description="Reverse transcriptase Ty1/copia-type" evidence="1">
    <location>
        <begin position="121"/>
        <end position="195"/>
    </location>
</feature>
<organism evidence="3">
    <name type="scientific">Tanacetum cinerariifolium</name>
    <name type="common">Dalmatian daisy</name>
    <name type="synonym">Chrysanthemum cinerariifolium</name>
    <dbReference type="NCBI Taxonomy" id="118510"/>
    <lineage>
        <taxon>Eukaryota</taxon>
        <taxon>Viridiplantae</taxon>
        <taxon>Streptophyta</taxon>
        <taxon>Embryophyta</taxon>
        <taxon>Tracheophyta</taxon>
        <taxon>Spermatophyta</taxon>
        <taxon>Magnoliopsida</taxon>
        <taxon>eudicotyledons</taxon>
        <taxon>Gunneridae</taxon>
        <taxon>Pentapetalae</taxon>
        <taxon>asterids</taxon>
        <taxon>campanulids</taxon>
        <taxon>Asterales</taxon>
        <taxon>Asteraceae</taxon>
        <taxon>Asteroideae</taxon>
        <taxon>Anthemideae</taxon>
        <taxon>Anthemidinae</taxon>
        <taxon>Tanacetum</taxon>
    </lineage>
</organism>